<dbReference type="OrthoDB" id="7697376at2759"/>
<dbReference type="SUPFAM" id="SSF53098">
    <property type="entry name" value="Ribonuclease H-like"/>
    <property type="match status" value="1"/>
</dbReference>
<evidence type="ECO:0000313" key="2">
    <source>
        <dbReference type="EMBL" id="CAB3990662.1"/>
    </source>
</evidence>
<dbReference type="PROSITE" id="PS50994">
    <property type="entry name" value="INTEGRASE"/>
    <property type="match status" value="1"/>
</dbReference>
<dbReference type="InterPro" id="IPR012337">
    <property type="entry name" value="RNaseH-like_sf"/>
</dbReference>
<dbReference type="PANTHER" id="PTHR37984">
    <property type="entry name" value="PROTEIN CBG26694"/>
    <property type="match status" value="1"/>
</dbReference>
<dbReference type="Proteomes" id="UP001152795">
    <property type="component" value="Unassembled WGS sequence"/>
</dbReference>
<feature type="compositionally biased region" description="Basic and acidic residues" evidence="1">
    <location>
        <begin position="312"/>
        <end position="328"/>
    </location>
</feature>
<comment type="caution">
    <text evidence="2">The sequence shown here is derived from an EMBL/GenBank/DDBJ whole genome shotgun (WGS) entry which is preliminary data.</text>
</comment>
<sequence length="328" mass="37607">MDVQEYEYVVEYHPGKTNIADYLSKHPRTYAISSSVQAADEFARTVVRAERVTLINKDAAVTIQERREETHNGQPFQSAEIKSFASKQEFVLKHKTPEWPRANGTVERFNRCMKEAIQAGHVEGKPMREAATTFLQSYRASRHTTTKKSPFAAMHGGREMRTKLPMETYCDDIVDREQVVNTKAKMVSRDTCAKEHRSKIGDQVVVVQKRKNKLTTVFNPTPLTVTNIKGSMITASKNEWSITRDASKFRKLYGSLSQSSKRDGEEIHEAENGTNEQLDHDEHEEDEDYNEVDIEQDNEGANDVNVEPPMARPERERQPPAWLRDYET</sequence>
<reference evidence="2" key="1">
    <citation type="submission" date="2020-04" db="EMBL/GenBank/DDBJ databases">
        <authorList>
            <person name="Alioto T."/>
            <person name="Alioto T."/>
            <person name="Gomez Garrido J."/>
        </authorList>
    </citation>
    <scope>NUCLEOTIDE SEQUENCE</scope>
    <source>
        <strain evidence="2">A484AB</strain>
    </source>
</reference>
<dbReference type="Gene3D" id="3.30.420.10">
    <property type="entry name" value="Ribonuclease H-like superfamily/Ribonuclease H"/>
    <property type="match status" value="1"/>
</dbReference>
<dbReference type="AlphaFoldDB" id="A0A7D9HQX4"/>
<evidence type="ECO:0000313" key="3">
    <source>
        <dbReference type="Proteomes" id="UP001152795"/>
    </source>
</evidence>
<feature type="region of interest" description="Disordered" evidence="1">
    <location>
        <begin position="256"/>
        <end position="328"/>
    </location>
</feature>
<evidence type="ECO:0000256" key="1">
    <source>
        <dbReference type="SAM" id="MobiDB-lite"/>
    </source>
</evidence>
<name>A0A7D9HQX4_PARCT</name>
<feature type="compositionally biased region" description="Basic and acidic residues" evidence="1">
    <location>
        <begin position="260"/>
        <end position="281"/>
    </location>
</feature>
<dbReference type="PANTHER" id="PTHR37984:SF11">
    <property type="entry name" value="INTEGRASE CATALYTIC DOMAIN-CONTAINING PROTEIN"/>
    <property type="match status" value="1"/>
</dbReference>
<dbReference type="InterPro" id="IPR001584">
    <property type="entry name" value="Integrase_cat-core"/>
</dbReference>
<feature type="compositionally biased region" description="Acidic residues" evidence="1">
    <location>
        <begin position="282"/>
        <end position="300"/>
    </location>
</feature>
<protein>
    <submittedName>
        <fullName evidence="2">PREDICTED: uncharacterized protein K02A2.6-like, partial</fullName>
    </submittedName>
</protein>
<dbReference type="GO" id="GO:0003676">
    <property type="term" value="F:nucleic acid binding"/>
    <property type="evidence" value="ECO:0007669"/>
    <property type="project" value="InterPro"/>
</dbReference>
<proteinExistence type="predicted"/>
<gene>
    <name evidence="2" type="ORF">PACLA_8A033268</name>
</gene>
<organism evidence="2 3">
    <name type="scientific">Paramuricea clavata</name>
    <name type="common">Red gorgonian</name>
    <name type="synonym">Violescent sea-whip</name>
    <dbReference type="NCBI Taxonomy" id="317549"/>
    <lineage>
        <taxon>Eukaryota</taxon>
        <taxon>Metazoa</taxon>
        <taxon>Cnidaria</taxon>
        <taxon>Anthozoa</taxon>
        <taxon>Octocorallia</taxon>
        <taxon>Malacalcyonacea</taxon>
        <taxon>Plexauridae</taxon>
        <taxon>Paramuricea</taxon>
    </lineage>
</organism>
<dbReference type="InterPro" id="IPR036397">
    <property type="entry name" value="RNaseH_sf"/>
</dbReference>
<keyword evidence="3" id="KW-1185">Reference proteome</keyword>
<dbReference type="EMBL" id="CACRXK020001702">
    <property type="protein sequence ID" value="CAB3990662.1"/>
    <property type="molecule type" value="Genomic_DNA"/>
</dbReference>
<dbReference type="GO" id="GO:0015074">
    <property type="term" value="P:DNA integration"/>
    <property type="evidence" value="ECO:0007669"/>
    <property type="project" value="InterPro"/>
</dbReference>
<dbReference type="InterPro" id="IPR050951">
    <property type="entry name" value="Retrovirus_Pol_polyprotein"/>
</dbReference>
<accession>A0A7D9HQX4</accession>